<keyword evidence="3 4" id="KW-0975">Bacterial flagellum</keyword>
<keyword evidence="6" id="KW-0282">Flagellum</keyword>
<evidence type="ECO:0000256" key="1">
    <source>
        <dbReference type="ARBA" id="ARBA00004117"/>
    </source>
</evidence>
<dbReference type="AlphaFoldDB" id="A0A7C4KFJ6"/>
<reference evidence="6" key="1">
    <citation type="journal article" date="2020" name="mSystems">
        <title>Genome- and Community-Level Interaction Insights into Carbon Utilization and Element Cycling Functions of Hydrothermarchaeota in Hydrothermal Sediment.</title>
        <authorList>
            <person name="Zhou Z."/>
            <person name="Liu Y."/>
            <person name="Xu W."/>
            <person name="Pan J."/>
            <person name="Luo Z.H."/>
            <person name="Li M."/>
        </authorList>
    </citation>
    <scope>NUCLEOTIDE SEQUENCE [LARGE SCALE GENOMIC DNA]</scope>
    <source>
        <strain evidence="6">SpSt-573</strain>
    </source>
</reference>
<keyword evidence="6" id="KW-0969">Cilium</keyword>
<comment type="similarity">
    <text evidence="2 4">Belongs to the FliE family.</text>
</comment>
<dbReference type="GO" id="GO:0009425">
    <property type="term" value="C:bacterial-type flagellum basal body"/>
    <property type="evidence" value="ECO:0007669"/>
    <property type="project" value="UniProtKB-SubCell"/>
</dbReference>
<comment type="caution">
    <text evidence="6">The sequence shown here is derived from an EMBL/GenBank/DDBJ whole genome shotgun (WGS) entry which is preliminary data.</text>
</comment>
<dbReference type="EMBL" id="DSYK01000055">
    <property type="protein sequence ID" value="HGS20454.1"/>
    <property type="molecule type" value="Genomic_DNA"/>
</dbReference>
<dbReference type="PRINTS" id="PR01006">
    <property type="entry name" value="FLGHOOKFLIE"/>
</dbReference>
<organism evidence="6">
    <name type="scientific">Anaerolinea thermolimosa</name>
    <dbReference type="NCBI Taxonomy" id="229919"/>
    <lineage>
        <taxon>Bacteria</taxon>
        <taxon>Bacillati</taxon>
        <taxon>Chloroflexota</taxon>
        <taxon>Anaerolineae</taxon>
        <taxon>Anaerolineales</taxon>
        <taxon>Anaerolineaceae</taxon>
        <taxon>Anaerolinea</taxon>
    </lineage>
</organism>
<dbReference type="GO" id="GO:0003774">
    <property type="term" value="F:cytoskeletal motor activity"/>
    <property type="evidence" value="ECO:0007669"/>
    <property type="project" value="InterPro"/>
</dbReference>
<dbReference type="GO" id="GO:0071973">
    <property type="term" value="P:bacterial-type flagellum-dependent cell motility"/>
    <property type="evidence" value="ECO:0007669"/>
    <property type="project" value="InterPro"/>
</dbReference>
<dbReference type="NCBIfam" id="TIGR00205">
    <property type="entry name" value="fliE"/>
    <property type="match status" value="1"/>
</dbReference>
<gene>
    <name evidence="4 6" type="primary">fliE</name>
    <name evidence="6" type="ORF">ENT37_01130</name>
</gene>
<sequence length="100" mass="11153">MTISPIPSINIPSVRETDAVARTTPVSTSKETPSFEQVLSALDQSQQNADALVEKLSLGENVDLHQVMIGLEENDVNFRVALAIRDRLVEAYREIMRMQI</sequence>
<dbReference type="HAMAP" id="MF_00724">
    <property type="entry name" value="FliE"/>
    <property type="match status" value="1"/>
</dbReference>
<protein>
    <recommendedName>
        <fullName evidence="4 5">Flagellar hook-basal body complex protein FliE</fullName>
    </recommendedName>
</protein>
<evidence type="ECO:0000313" key="6">
    <source>
        <dbReference type="EMBL" id="HGS20454.1"/>
    </source>
</evidence>
<dbReference type="PANTHER" id="PTHR34653:SF1">
    <property type="entry name" value="FLAGELLAR HOOK-BASAL BODY COMPLEX PROTEIN FLIE"/>
    <property type="match status" value="1"/>
</dbReference>
<evidence type="ECO:0000256" key="4">
    <source>
        <dbReference type="HAMAP-Rule" id="MF_00724"/>
    </source>
</evidence>
<dbReference type="GO" id="GO:0005198">
    <property type="term" value="F:structural molecule activity"/>
    <property type="evidence" value="ECO:0007669"/>
    <property type="project" value="UniProtKB-UniRule"/>
</dbReference>
<proteinExistence type="inferred from homology"/>
<accession>A0A7C4KFJ6</accession>
<dbReference type="InterPro" id="IPR001624">
    <property type="entry name" value="FliE"/>
</dbReference>
<keyword evidence="6" id="KW-0966">Cell projection</keyword>
<evidence type="ECO:0000256" key="3">
    <source>
        <dbReference type="ARBA" id="ARBA00023143"/>
    </source>
</evidence>
<evidence type="ECO:0000256" key="2">
    <source>
        <dbReference type="ARBA" id="ARBA00009272"/>
    </source>
</evidence>
<name>A0A7C4KFJ6_9CHLR</name>
<evidence type="ECO:0000256" key="5">
    <source>
        <dbReference type="NCBIfam" id="TIGR00205"/>
    </source>
</evidence>
<comment type="subcellular location">
    <subcellularLocation>
        <location evidence="1 4">Bacterial flagellum basal body</location>
    </subcellularLocation>
</comment>
<dbReference type="Pfam" id="PF02049">
    <property type="entry name" value="FliE"/>
    <property type="match status" value="1"/>
</dbReference>
<dbReference type="PANTHER" id="PTHR34653">
    <property type="match status" value="1"/>
</dbReference>